<reference evidence="5" key="1">
    <citation type="submission" date="2025-08" db="UniProtKB">
        <authorList>
            <consortium name="RefSeq"/>
        </authorList>
    </citation>
    <scope>IDENTIFICATION</scope>
    <source>
        <tissue evidence="5">Muscle</tissue>
    </source>
</reference>
<evidence type="ECO:0000256" key="2">
    <source>
        <dbReference type="ARBA" id="ARBA00023242"/>
    </source>
</evidence>
<feature type="region of interest" description="Disordered" evidence="3">
    <location>
        <begin position="312"/>
        <end position="364"/>
    </location>
</feature>
<organism evidence="5">
    <name type="scientific">Cyprinus carpio</name>
    <name type="common">Common carp</name>
    <dbReference type="NCBI Taxonomy" id="7962"/>
    <lineage>
        <taxon>Eukaryota</taxon>
        <taxon>Metazoa</taxon>
        <taxon>Chordata</taxon>
        <taxon>Craniata</taxon>
        <taxon>Vertebrata</taxon>
        <taxon>Euteleostomi</taxon>
        <taxon>Actinopterygii</taxon>
        <taxon>Neopterygii</taxon>
        <taxon>Teleostei</taxon>
        <taxon>Ostariophysi</taxon>
        <taxon>Cypriniformes</taxon>
        <taxon>Cyprinidae</taxon>
        <taxon>Cyprininae</taxon>
        <taxon>Cyprinus</taxon>
    </lineage>
</organism>
<dbReference type="GeneID" id="109102831"/>
<accession>A0A9Q9ZP53</accession>
<feature type="region of interest" description="Disordered" evidence="3">
    <location>
        <begin position="218"/>
        <end position="274"/>
    </location>
</feature>
<dbReference type="PROSITE" id="PS51457">
    <property type="entry name" value="BEN"/>
    <property type="match status" value="1"/>
</dbReference>
<dbReference type="AlphaFoldDB" id="A0A9Q9ZP53"/>
<sequence length="539" mass="59455">MKVHSDAGSQTQSCSSSDEEGSNSLCDNQFIVVKLEDEDPETEMDLSIFAPVESSECEDEDEDELSDSSGVSSWRKKSTRERASDNQEDSAALEKVSSSRSLKGQRKSRRTSLAEQRHKQSLDCSAANRDMNVGLLSEDHTFHRAVPPSDSARGPAEMSGLDTGLSPLAAMEPPVFPNAPVQSKSVVGEDQQNILLEVLNHCRFLHAAVQRLEEKIDRQMSNESSYERSSAKLKNGSKHKRKMDSALNEQVNFDSPSDKVSHISKRGASLPAEEGQLSWSLAQRLDPPVQRNPRWIPPWKRGLDRADLQQAVNSSLQSDKPPGSRRGRGRGRGRGCSSRSQRHSQTPDPASLMSKPSGDEIVTASTDDPQLCQIMKNGSQANTGSKRQQKRKKTLAQVDKEKIELEKMPNNKEATLELQGDNKVMIGSPLRKVWIPLSVYKEVFKQVDPQKAVVPVLHALFPISTLSCSAVTGNPAKGIQQLNPNKIEALREFLAEMFPQFDVGVRGVSWAQCLGVINNITKDLNKKAEKNITSANRGL</sequence>
<dbReference type="SMART" id="SM01025">
    <property type="entry name" value="BEN"/>
    <property type="match status" value="1"/>
</dbReference>
<proteinExistence type="predicted"/>
<dbReference type="RefSeq" id="XP_042568540.1">
    <property type="nucleotide sequence ID" value="XM_042712606.1"/>
</dbReference>
<protein>
    <submittedName>
        <fullName evidence="5">Uncharacterized protein LOC109102831 isoform X1</fullName>
    </submittedName>
</protein>
<feature type="domain" description="BEN" evidence="4">
    <location>
        <begin position="430"/>
        <end position="528"/>
    </location>
</feature>
<dbReference type="OrthoDB" id="8958408at2759"/>
<evidence type="ECO:0000256" key="3">
    <source>
        <dbReference type="SAM" id="MobiDB-lite"/>
    </source>
</evidence>
<dbReference type="GO" id="GO:0005634">
    <property type="term" value="C:nucleus"/>
    <property type="evidence" value="ECO:0007669"/>
    <property type="project" value="UniProtKB-SubCell"/>
</dbReference>
<name>A0A9Q9ZP53_CYPCA</name>
<gene>
    <name evidence="5" type="primary">LOC109102831</name>
</gene>
<comment type="subcellular location">
    <subcellularLocation>
        <location evidence="1">Nucleus</location>
    </subcellularLocation>
</comment>
<dbReference type="InterPro" id="IPR018379">
    <property type="entry name" value="BEN_domain"/>
</dbReference>
<dbReference type="Proteomes" id="UP001155660">
    <property type="component" value="Chromosome A23"/>
</dbReference>
<dbReference type="GO" id="GO:0003677">
    <property type="term" value="F:DNA binding"/>
    <property type="evidence" value="ECO:0007669"/>
    <property type="project" value="InterPro"/>
</dbReference>
<feature type="compositionally biased region" description="Acidic residues" evidence="3">
    <location>
        <begin position="55"/>
        <end position="66"/>
    </location>
</feature>
<dbReference type="PANTHER" id="PTHR47305">
    <property type="entry name" value="BEN DOMAIN-CONTAINING PROTEIN 2"/>
    <property type="match status" value="1"/>
</dbReference>
<dbReference type="PANTHER" id="PTHR47305:SF1">
    <property type="entry name" value="BEN DOMAIN-CONTAINING PROTEIN"/>
    <property type="match status" value="1"/>
</dbReference>
<dbReference type="KEGG" id="ccar:109102831"/>
<keyword evidence="2" id="KW-0539">Nucleus</keyword>
<evidence type="ECO:0000256" key="1">
    <source>
        <dbReference type="ARBA" id="ARBA00004123"/>
    </source>
</evidence>
<evidence type="ECO:0000313" key="5">
    <source>
        <dbReference type="RefSeq" id="XP_042568540.1"/>
    </source>
</evidence>
<evidence type="ECO:0000259" key="4">
    <source>
        <dbReference type="PROSITE" id="PS51457"/>
    </source>
</evidence>
<dbReference type="Pfam" id="PF10523">
    <property type="entry name" value="BEN"/>
    <property type="match status" value="1"/>
</dbReference>
<feature type="compositionally biased region" description="Basic and acidic residues" evidence="3">
    <location>
        <begin position="218"/>
        <end position="230"/>
    </location>
</feature>
<feature type="compositionally biased region" description="Basic residues" evidence="3">
    <location>
        <begin position="323"/>
        <end position="333"/>
    </location>
</feature>
<feature type="region of interest" description="Disordered" evidence="3">
    <location>
        <begin position="1"/>
        <end position="124"/>
    </location>
</feature>